<keyword evidence="3 6" id="KW-0812">Transmembrane</keyword>
<dbReference type="SUPFAM" id="SSF103473">
    <property type="entry name" value="MFS general substrate transporter"/>
    <property type="match status" value="1"/>
</dbReference>
<feature type="transmembrane region" description="Helical" evidence="6">
    <location>
        <begin position="96"/>
        <end position="114"/>
    </location>
</feature>
<keyword evidence="2" id="KW-0813">Transport</keyword>
<evidence type="ECO:0000256" key="3">
    <source>
        <dbReference type="ARBA" id="ARBA00022692"/>
    </source>
</evidence>
<accession>A0A2W5GH67</accession>
<comment type="subcellular location">
    <subcellularLocation>
        <location evidence="1">Endomembrane system</location>
        <topology evidence="1">Multi-pass membrane protein</topology>
    </subcellularLocation>
</comment>
<dbReference type="AlphaFoldDB" id="A0A2W5GH67"/>
<evidence type="ECO:0000256" key="2">
    <source>
        <dbReference type="ARBA" id="ARBA00022448"/>
    </source>
</evidence>
<evidence type="ECO:0000256" key="6">
    <source>
        <dbReference type="SAM" id="Phobius"/>
    </source>
</evidence>
<feature type="transmembrane region" description="Helical" evidence="6">
    <location>
        <begin position="120"/>
        <end position="140"/>
    </location>
</feature>
<feature type="transmembrane region" description="Helical" evidence="6">
    <location>
        <begin position="64"/>
        <end position="84"/>
    </location>
</feature>
<dbReference type="PANTHER" id="PTHR23519">
    <property type="entry name" value="AUTOPHAGY-RELATED PROTEIN 22"/>
    <property type="match status" value="1"/>
</dbReference>
<evidence type="ECO:0000256" key="1">
    <source>
        <dbReference type="ARBA" id="ARBA00004127"/>
    </source>
</evidence>
<dbReference type="InterPro" id="IPR024671">
    <property type="entry name" value="Atg22-like"/>
</dbReference>
<evidence type="ECO:0000313" key="7">
    <source>
        <dbReference type="EMBL" id="PZP42682.1"/>
    </source>
</evidence>
<feature type="transmembrane region" description="Helical" evidence="6">
    <location>
        <begin position="193"/>
        <end position="214"/>
    </location>
</feature>
<proteinExistence type="predicted"/>
<gene>
    <name evidence="7" type="ORF">DI598_16685</name>
</gene>
<feature type="non-terminal residue" evidence="7">
    <location>
        <position position="252"/>
    </location>
</feature>
<dbReference type="InterPro" id="IPR036259">
    <property type="entry name" value="MFS_trans_sf"/>
</dbReference>
<reference evidence="7 8" key="1">
    <citation type="submission" date="2017-11" db="EMBL/GenBank/DDBJ databases">
        <title>Infants hospitalized years apart are colonized by the same room-sourced microbial strains.</title>
        <authorList>
            <person name="Brooks B."/>
            <person name="Olm M.R."/>
            <person name="Firek B.A."/>
            <person name="Baker R."/>
            <person name="Thomas B.C."/>
            <person name="Morowitz M.J."/>
            <person name="Banfield J.F."/>
        </authorList>
    </citation>
    <scope>NUCLEOTIDE SEQUENCE [LARGE SCALE GENOMIC DNA]</scope>
    <source>
        <strain evidence="7">S2_009_000_R2_76</strain>
    </source>
</reference>
<dbReference type="EMBL" id="QFOI01000418">
    <property type="protein sequence ID" value="PZP42682.1"/>
    <property type="molecule type" value="Genomic_DNA"/>
</dbReference>
<protein>
    <submittedName>
        <fullName evidence="7">MFS transporter</fullName>
    </submittedName>
</protein>
<dbReference type="Pfam" id="PF11700">
    <property type="entry name" value="ATG22"/>
    <property type="match status" value="1"/>
</dbReference>
<sequence length="252" mass="27957">MHSSKKVTNGWAMYDWANSAYNLVITSTIFPAYYDAVTSVKDASGKAIDHKVSFLGMSMESGTLYTYAIAFAYLIIAIISPFLSSIADTHGSKKKFLRFFCTLGSLACCLLYFFKAETLPLGIICCILAAIGYCGSLVFYNAYLPEIAPVEEQDKVSAKGFAFGYIGSVILQILCFVLIIAKPFGLDESMASRISFLLVGIWWIGFAQISFKTLPNPINTIKKQQVKALSALKLVWQEIKKLPVLRNYLFSF</sequence>
<dbReference type="Proteomes" id="UP000249645">
    <property type="component" value="Unassembled WGS sequence"/>
</dbReference>
<name>A0A2W5GH67_9SPHI</name>
<keyword evidence="5 6" id="KW-0472">Membrane</keyword>
<evidence type="ECO:0000313" key="8">
    <source>
        <dbReference type="Proteomes" id="UP000249645"/>
    </source>
</evidence>
<organism evidence="7 8">
    <name type="scientific">Pseudopedobacter saltans</name>
    <dbReference type="NCBI Taxonomy" id="151895"/>
    <lineage>
        <taxon>Bacteria</taxon>
        <taxon>Pseudomonadati</taxon>
        <taxon>Bacteroidota</taxon>
        <taxon>Sphingobacteriia</taxon>
        <taxon>Sphingobacteriales</taxon>
        <taxon>Sphingobacteriaceae</taxon>
        <taxon>Pseudopedobacter</taxon>
    </lineage>
</organism>
<dbReference type="PANTHER" id="PTHR23519:SF1">
    <property type="entry name" value="AUTOPHAGY-RELATED PROTEIN 22"/>
    <property type="match status" value="1"/>
</dbReference>
<keyword evidence="4 6" id="KW-1133">Transmembrane helix</keyword>
<evidence type="ECO:0000256" key="4">
    <source>
        <dbReference type="ARBA" id="ARBA00022989"/>
    </source>
</evidence>
<feature type="transmembrane region" description="Helical" evidence="6">
    <location>
        <begin position="161"/>
        <end position="181"/>
    </location>
</feature>
<dbReference type="Gene3D" id="1.20.1250.20">
    <property type="entry name" value="MFS general substrate transporter like domains"/>
    <property type="match status" value="1"/>
</dbReference>
<dbReference type="GO" id="GO:0012505">
    <property type="term" value="C:endomembrane system"/>
    <property type="evidence" value="ECO:0007669"/>
    <property type="project" value="UniProtKB-SubCell"/>
</dbReference>
<comment type="caution">
    <text evidence="7">The sequence shown here is derived from an EMBL/GenBank/DDBJ whole genome shotgun (WGS) entry which is preliminary data.</text>
</comment>
<dbReference type="InterPro" id="IPR050495">
    <property type="entry name" value="ATG22/LtaA_families"/>
</dbReference>
<evidence type="ECO:0000256" key="5">
    <source>
        <dbReference type="ARBA" id="ARBA00023136"/>
    </source>
</evidence>